<dbReference type="Proteomes" id="UP000039021">
    <property type="component" value="Unassembled WGS sequence"/>
</dbReference>
<accession>A0A916P9E1</accession>
<proteinExistence type="predicted"/>
<gene>
    <name evidence="2" type="ORF">ERS007739_04233</name>
</gene>
<dbReference type="AlphaFoldDB" id="A0A916P9E1"/>
<feature type="region of interest" description="Disordered" evidence="1">
    <location>
        <begin position="1"/>
        <end position="42"/>
    </location>
</feature>
<feature type="compositionally biased region" description="Basic and acidic residues" evidence="1">
    <location>
        <begin position="14"/>
        <end position="24"/>
    </location>
</feature>
<reference evidence="3" key="1">
    <citation type="submission" date="2015-03" db="EMBL/GenBank/DDBJ databases">
        <authorList>
            <consortium name="Pathogen Informatics"/>
        </authorList>
    </citation>
    <scope>NUCLEOTIDE SEQUENCE [LARGE SCALE GENOMIC DNA]</scope>
    <source>
        <strain evidence="3">N09902308</strain>
    </source>
</reference>
<comment type="caution">
    <text evidence="2">The sequence shown here is derived from an EMBL/GenBank/DDBJ whole genome shotgun (WGS) entry which is preliminary data.</text>
</comment>
<evidence type="ECO:0000313" key="2">
    <source>
        <dbReference type="EMBL" id="COZ89818.1"/>
    </source>
</evidence>
<evidence type="ECO:0000256" key="1">
    <source>
        <dbReference type="SAM" id="MobiDB-lite"/>
    </source>
</evidence>
<dbReference type="EMBL" id="CSBK01002505">
    <property type="protein sequence ID" value="COZ89818.1"/>
    <property type="molecule type" value="Genomic_DNA"/>
</dbReference>
<protein>
    <submittedName>
        <fullName evidence="2">Uncharacterized protein</fullName>
    </submittedName>
</protein>
<sequence>MPADCNVSPRPRRSPNDRLRERGEVQVATRSPTPARPANVAPLAPSAVPSRMISARPRVMIAAAVFSPSPMPTAIPHASAMMFLHAPPISVPTTSALV</sequence>
<evidence type="ECO:0000313" key="3">
    <source>
        <dbReference type="Proteomes" id="UP000039021"/>
    </source>
</evidence>
<organism evidence="2 3">
    <name type="scientific">Mycobacterium tuberculosis</name>
    <dbReference type="NCBI Taxonomy" id="1773"/>
    <lineage>
        <taxon>Bacteria</taxon>
        <taxon>Bacillati</taxon>
        <taxon>Actinomycetota</taxon>
        <taxon>Actinomycetes</taxon>
        <taxon>Mycobacteriales</taxon>
        <taxon>Mycobacteriaceae</taxon>
        <taxon>Mycobacterium</taxon>
        <taxon>Mycobacterium tuberculosis complex</taxon>
    </lineage>
</organism>
<name>A0A916P9E1_MYCTX</name>